<dbReference type="RefSeq" id="WP_284244784.1">
    <property type="nucleotide sequence ID" value="NZ_BSST01000001.1"/>
</dbReference>
<keyword evidence="2" id="KW-0813">Transport</keyword>
<evidence type="ECO:0000313" key="9">
    <source>
        <dbReference type="EMBL" id="GLX78907.1"/>
    </source>
</evidence>
<feature type="region of interest" description="Disordered" evidence="7">
    <location>
        <begin position="316"/>
        <end position="335"/>
    </location>
</feature>
<proteinExistence type="predicted"/>
<name>A0ABQ6GU83_9GAMM</name>
<feature type="region of interest" description="Disordered" evidence="7">
    <location>
        <begin position="439"/>
        <end position="461"/>
    </location>
</feature>
<feature type="chain" id="PRO_5046381029" evidence="8">
    <location>
        <begin position="30"/>
        <end position="1016"/>
    </location>
</feature>
<reference evidence="9 10" key="1">
    <citation type="submission" date="2023-03" db="EMBL/GenBank/DDBJ databases">
        <title>Draft genome sequence of Thalassotalea insulae KCTC 62186T.</title>
        <authorList>
            <person name="Sawabe T."/>
        </authorList>
    </citation>
    <scope>NUCLEOTIDE SEQUENCE [LARGE SCALE GENOMIC DNA]</scope>
    <source>
        <strain evidence="9 10">KCTC 62186</strain>
    </source>
</reference>
<dbReference type="Gene3D" id="2.60.40.1120">
    <property type="entry name" value="Carboxypeptidase-like, regulatory domain"/>
    <property type="match status" value="1"/>
</dbReference>
<dbReference type="InterPro" id="IPR037066">
    <property type="entry name" value="Plug_dom_sf"/>
</dbReference>
<dbReference type="EMBL" id="BSST01000001">
    <property type="protein sequence ID" value="GLX78907.1"/>
    <property type="molecule type" value="Genomic_DNA"/>
</dbReference>
<evidence type="ECO:0000256" key="6">
    <source>
        <dbReference type="ARBA" id="ARBA00023237"/>
    </source>
</evidence>
<accession>A0ABQ6GU83</accession>
<keyword evidence="5" id="KW-0472">Membrane</keyword>
<sequence length="1016" mass="110949">MRNRYAKTFKRSIAAAAVSAVLGMSTAYAEDIKGNVVVTDGTIAGVTVKAVNKATNTTRTVDVNADGSYRLAKLPTGSYEVTVSKGDTVLAKETIRVSLGNNTNADFSVESSVEVISVTGSRVSMVDVSSMDSGLTIGEGDIDRMPVARNLTSVALLAPGVVLGDSKFSGAGVGFASFGGSSVSENSCYINGLEVTNTRQGLGCGSVPFEFYNEFQVKTGGYSAKFGRATGGVINSNTKSGTNDWEFAATATFQPDSLREEGSVSRQNGGTGRIFRDTRSDVDGSTEFTLSAAGPIIEDTLFIYALVNPRDTERSYTDFNGRDQENGVSEFRERNSDGSDNLFWGGKIDWDINEDHRLSYFTYSNENTAIEDIYRFDGQTGKRGHDLIDQSIRERGGKAWSLSYTGYITDELVVSAMTGNIRTEYTTNIANQECASVADSRDTSNPAQGCGSGGRIGQNYDDNEQTRIDIEYQLGDHTISAGYDYQKRSSTNRIDRMAGDHAWTYNTIAADGNLTSSGINYTNTTGAAHDYVADRIFIGGGDFYSDLKAYYIEDNWQITDNLLLSIGGRIDEFDSYAVGGGLLTSFKTDLAPRLGFSWDVNGDGESKLYGTFGHYYLPVANNTIYRVGSGISDSTAYYTFDSIDPATGNPVNPTPITGNLGTSTSVSSPSIAPANEVFQAKEADPFSKQEFILGYDRSINDNLSVSIRGTYRTILSALDDYCGKYSYPHCVMLNPGEASSWYKDGLYWTGSAWTEDSSWGNVDGQPDPGSLRKHTKEEIGLPEAKNDYLAWQLGAKYNQDNFRFDFTYTWSRSTGNFEGGVKSDIGQADAGLTQDFDFAALMDGADGYQANDRRHVFKFFGSYDYNDDLTFGINATLASGKPLNIYGKGHPSDDPNLFGGWGDFFYTYHGCDLTFDADGEEECLNENKNYTKHPRGTAGRTSWTFNIDLSASYMFEVSGIDMRASVDVFNVLNSQQITSLNEHYEAGSEGSFNSWYGAAYSWQAPRYVRFGLEARF</sequence>
<dbReference type="PANTHER" id="PTHR30069:SF46">
    <property type="entry name" value="OAR PROTEIN"/>
    <property type="match status" value="1"/>
</dbReference>
<keyword evidence="10" id="KW-1185">Reference proteome</keyword>
<evidence type="ECO:0000256" key="1">
    <source>
        <dbReference type="ARBA" id="ARBA00004571"/>
    </source>
</evidence>
<dbReference type="SUPFAM" id="SSF56935">
    <property type="entry name" value="Porins"/>
    <property type="match status" value="1"/>
</dbReference>
<feature type="signal peptide" evidence="8">
    <location>
        <begin position="1"/>
        <end position="29"/>
    </location>
</feature>
<dbReference type="Pfam" id="PF13620">
    <property type="entry name" value="CarboxypepD_reg"/>
    <property type="match status" value="1"/>
</dbReference>
<gene>
    <name evidence="9" type="primary">oar_2</name>
    <name evidence="9" type="ORF">tinsulaeT_22470</name>
</gene>
<dbReference type="Gene3D" id="2.40.170.20">
    <property type="entry name" value="TonB-dependent receptor, beta-barrel domain"/>
    <property type="match status" value="2"/>
</dbReference>
<comment type="caution">
    <text evidence="9">The sequence shown here is derived from an EMBL/GenBank/DDBJ whole genome shotgun (WGS) entry which is preliminary data.</text>
</comment>
<dbReference type="InterPro" id="IPR010917">
    <property type="entry name" value="TonB_rcpt_CS"/>
</dbReference>
<evidence type="ECO:0000256" key="4">
    <source>
        <dbReference type="ARBA" id="ARBA00022692"/>
    </source>
</evidence>
<dbReference type="Proteomes" id="UP001157186">
    <property type="component" value="Unassembled WGS sequence"/>
</dbReference>
<keyword evidence="6" id="KW-0998">Cell outer membrane</keyword>
<dbReference type="InterPro" id="IPR036942">
    <property type="entry name" value="Beta-barrel_TonB_sf"/>
</dbReference>
<evidence type="ECO:0000256" key="5">
    <source>
        <dbReference type="ARBA" id="ARBA00023136"/>
    </source>
</evidence>
<organism evidence="9 10">
    <name type="scientific">Thalassotalea insulae</name>
    <dbReference type="NCBI Taxonomy" id="2056778"/>
    <lineage>
        <taxon>Bacteria</taxon>
        <taxon>Pseudomonadati</taxon>
        <taxon>Pseudomonadota</taxon>
        <taxon>Gammaproteobacteria</taxon>
        <taxon>Alteromonadales</taxon>
        <taxon>Colwelliaceae</taxon>
        <taxon>Thalassotalea</taxon>
    </lineage>
</organism>
<protein>
    <submittedName>
        <fullName evidence="9">Oar protein</fullName>
    </submittedName>
</protein>
<comment type="subcellular location">
    <subcellularLocation>
        <location evidence="1">Cell outer membrane</location>
        <topology evidence="1">Multi-pass membrane protein</topology>
    </subcellularLocation>
</comment>
<evidence type="ECO:0000313" key="10">
    <source>
        <dbReference type="Proteomes" id="UP001157186"/>
    </source>
</evidence>
<keyword evidence="8" id="KW-0732">Signal</keyword>
<dbReference type="Gene3D" id="2.170.130.10">
    <property type="entry name" value="TonB-dependent receptor, plug domain"/>
    <property type="match status" value="1"/>
</dbReference>
<evidence type="ECO:0000256" key="2">
    <source>
        <dbReference type="ARBA" id="ARBA00022448"/>
    </source>
</evidence>
<keyword evidence="4" id="KW-0812">Transmembrane</keyword>
<evidence type="ECO:0000256" key="7">
    <source>
        <dbReference type="SAM" id="MobiDB-lite"/>
    </source>
</evidence>
<dbReference type="InterPro" id="IPR013784">
    <property type="entry name" value="Carb-bd-like_fold"/>
</dbReference>
<feature type="region of interest" description="Disordered" evidence="7">
    <location>
        <begin position="258"/>
        <end position="278"/>
    </location>
</feature>
<dbReference type="SUPFAM" id="SSF49452">
    <property type="entry name" value="Starch-binding domain-like"/>
    <property type="match status" value="1"/>
</dbReference>
<dbReference type="PROSITE" id="PS01156">
    <property type="entry name" value="TONB_DEPENDENT_REC_2"/>
    <property type="match status" value="1"/>
</dbReference>
<dbReference type="InterPro" id="IPR039426">
    <property type="entry name" value="TonB-dep_rcpt-like"/>
</dbReference>
<dbReference type="PANTHER" id="PTHR30069">
    <property type="entry name" value="TONB-DEPENDENT OUTER MEMBRANE RECEPTOR"/>
    <property type="match status" value="1"/>
</dbReference>
<keyword evidence="3" id="KW-1134">Transmembrane beta strand</keyword>
<evidence type="ECO:0000256" key="8">
    <source>
        <dbReference type="SAM" id="SignalP"/>
    </source>
</evidence>
<evidence type="ECO:0000256" key="3">
    <source>
        <dbReference type="ARBA" id="ARBA00022452"/>
    </source>
</evidence>